<feature type="compositionally biased region" description="Basic residues" evidence="1">
    <location>
        <begin position="215"/>
        <end position="224"/>
    </location>
</feature>
<feature type="non-terminal residue" evidence="2">
    <location>
        <position position="1"/>
    </location>
</feature>
<feature type="compositionally biased region" description="Basic residues" evidence="1">
    <location>
        <begin position="329"/>
        <end position="347"/>
    </location>
</feature>
<feature type="compositionally biased region" description="Basic and acidic residues" evidence="1">
    <location>
        <begin position="275"/>
        <end position="309"/>
    </location>
</feature>
<evidence type="ECO:0000313" key="2">
    <source>
        <dbReference type="EMBL" id="CAA9560857.1"/>
    </source>
</evidence>
<feature type="non-terminal residue" evidence="2">
    <location>
        <position position="387"/>
    </location>
</feature>
<dbReference type="AlphaFoldDB" id="A0A6J4UZU1"/>
<keyword evidence="2" id="KW-0808">Transferase</keyword>
<dbReference type="GO" id="GO:0004069">
    <property type="term" value="F:L-aspartate:2-oxoglutarate aminotransferase activity"/>
    <property type="evidence" value="ECO:0007669"/>
    <property type="project" value="UniProtKB-EC"/>
</dbReference>
<feature type="region of interest" description="Disordered" evidence="1">
    <location>
        <begin position="1"/>
        <end position="387"/>
    </location>
</feature>
<dbReference type="EC" id="2.6.1.1" evidence="2"/>
<name>A0A6J4UZU1_9BACT</name>
<protein>
    <submittedName>
        <fullName evidence="2">Aspartate aminotransferase</fullName>
        <ecNumber evidence="2">2.6.1.1</ecNumber>
    </submittedName>
</protein>
<proteinExistence type="predicted"/>
<dbReference type="EMBL" id="CADCWN010000076">
    <property type="protein sequence ID" value="CAA9560857.1"/>
    <property type="molecule type" value="Genomic_DNA"/>
</dbReference>
<feature type="compositionally biased region" description="Low complexity" evidence="1">
    <location>
        <begin position="199"/>
        <end position="211"/>
    </location>
</feature>
<feature type="compositionally biased region" description="Basic residues" evidence="1">
    <location>
        <begin position="135"/>
        <end position="154"/>
    </location>
</feature>
<feature type="compositionally biased region" description="Basic residues" evidence="1">
    <location>
        <begin position="355"/>
        <end position="387"/>
    </location>
</feature>
<organism evidence="2">
    <name type="scientific">uncultured Thermomicrobiales bacterium</name>
    <dbReference type="NCBI Taxonomy" id="1645740"/>
    <lineage>
        <taxon>Bacteria</taxon>
        <taxon>Pseudomonadati</taxon>
        <taxon>Thermomicrobiota</taxon>
        <taxon>Thermomicrobia</taxon>
        <taxon>Thermomicrobiales</taxon>
        <taxon>environmental samples</taxon>
    </lineage>
</organism>
<accession>A0A6J4UZU1</accession>
<feature type="compositionally biased region" description="Basic residues" evidence="1">
    <location>
        <begin position="101"/>
        <end position="110"/>
    </location>
</feature>
<reference evidence="2" key="1">
    <citation type="submission" date="2020-02" db="EMBL/GenBank/DDBJ databases">
        <authorList>
            <person name="Meier V. D."/>
        </authorList>
    </citation>
    <scope>NUCLEOTIDE SEQUENCE</scope>
    <source>
        <strain evidence="2">AVDCRST_MAG18</strain>
    </source>
</reference>
<gene>
    <name evidence="2" type="ORF">AVDCRST_MAG18-1063</name>
</gene>
<keyword evidence="2" id="KW-0032">Aminotransferase</keyword>
<feature type="compositionally biased region" description="Basic and acidic residues" evidence="1">
    <location>
        <begin position="155"/>
        <end position="173"/>
    </location>
</feature>
<feature type="compositionally biased region" description="Basic and acidic residues" evidence="1">
    <location>
        <begin position="1"/>
        <end position="19"/>
    </location>
</feature>
<feature type="compositionally biased region" description="Basic residues" evidence="1">
    <location>
        <begin position="40"/>
        <end position="50"/>
    </location>
</feature>
<evidence type="ECO:0000256" key="1">
    <source>
        <dbReference type="SAM" id="MobiDB-lite"/>
    </source>
</evidence>
<sequence>EDRIVRARTLDDDLGDTGRVRHRRERHPAADDQRPARPAPCRRTRRHPRPPARYPPRLQRGARLPRTPRGPRRHLRGDRPGEYPHHHRRDRGELSALQHPARSRRSRRRGPPSLPAALQRPARDRLRRAPLVGTRRGRAFPLRPRRIGTARHAAHAPDRRQHAAQPDRRDPLRRQPPAGLRPGGVGRSAGPLRRGVPLARTAGRRAAASADPRPRRQRDQRRHLLQTVRAAGPADRLDRRARRDRRRLLGDARLHHPQPRQAERCAGPPGLSTPRQDHRADSWDRRGESGDRRQVVRRARGDCRLDATARRAPRPDALPPRHPFARAGRPPRRRIQRDARARRRLRLRVSLAPRCRSRPGNLRHRPRPHRRLLRRPPRGGRGTARRV</sequence>